<accession>A0ACC0WIY0</accession>
<keyword evidence="2" id="KW-1185">Reference proteome</keyword>
<reference evidence="1 2" key="1">
    <citation type="journal article" date="2022" name="bioRxiv">
        <title>The genome of the oomycete Peronosclerospora sorghi, a cosmopolitan pathogen of maize and sorghum, is inflated with dispersed pseudogenes.</title>
        <authorList>
            <person name="Fletcher K."/>
            <person name="Martin F."/>
            <person name="Isakeit T."/>
            <person name="Cavanaugh K."/>
            <person name="Magill C."/>
            <person name="Michelmore R."/>
        </authorList>
    </citation>
    <scope>NUCLEOTIDE SEQUENCE [LARGE SCALE GENOMIC DNA]</scope>
    <source>
        <strain evidence="1">P6</strain>
    </source>
</reference>
<sequence>MDAKYKLRIFAILKLYIPDLSDAVPRLLMLGAIMDGPIKYPAHGKTAAFRSPDGVMIGLYEPNSWDDVTSV</sequence>
<proteinExistence type="predicted"/>
<evidence type="ECO:0000313" key="1">
    <source>
        <dbReference type="EMBL" id="KAI9918004.1"/>
    </source>
</evidence>
<evidence type="ECO:0000313" key="2">
    <source>
        <dbReference type="Proteomes" id="UP001163321"/>
    </source>
</evidence>
<organism evidence="1 2">
    <name type="scientific">Peronosclerospora sorghi</name>
    <dbReference type="NCBI Taxonomy" id="230839"/>
    <lineage>
        <taxon>Eukaryota</taxon>
        <taxon>Sar</taxon>
        <taxon>Stramenopiles</taxon>
        <taxon>Oomycota</taxon>
        <taxon>Peronosporomycetes</taxon>
        <taxon>Peronosporales</taxon>
        <taxon>Peronosporaceae</taxon>
        <taxon>Peronosclerospora</taxon>
    </lineage>
</organism>
<name>A0ACC0WIY0_9STRA</name>
<gene>
    <name evidence="1" type="ORF">PsorP6_013001</name>
</gene>
<comment type="caution">
    <text evidence="1">The sequence shown here is derived from an EMBL/GenBank/DDBJ whole genome shotgun (WGS) entry which is preliminary data.</text>
</comment>
<dbReference type="EMBL" id="CM047592">
    <property type="protein sequence ID" value="KAI9918004.1"/>
    <property type="molecule type" value="Genomic_DNA"/>
</dbReference>
<protein>
    <submittedName>
        <fullName evidence="1">Uncharacterized protein</fullName>
    </submittedName>
</protein>
<dbReference type="Proteomes" id="UP001163321">
    <property type="component" value="Chromosome 13"/>
</dbReference>